<dbReference type="Pfam" id="PF03656">
    <property type="entry name" value="Pam16"/>
    <property type="match status" value="1"/>
</dbReference>
<evidence type="ECO:0000313" key="10">
    <source>
        <dbReference type="EMBL" id="KAL3799861.1"/>
    </source>
</evidence>
<evidence type="ECO:0000256" key="9">
    <source>
        <dbReference type="SAM" id="MobiDB-lite"/>
    </source>
</evidence>
<comment type="subcellular location">
    <subcellularLocation>
        <location evidence="1">Mitochondrion inner membrane</location>
        <topology evidence="1">Peripheral membrane protein</topology>
    </subcellularLocation>
</comment>
<dbReference type="InterPro" id="IPR036869">
    <property type="entry name" value="J_dom_sf"/>
</dbReference>
<gene>
    <name evidence="10" type="ORF">ACHAWO_009982</name>
</gene>
<reference evidence="10 11" key="1">
    <citation type="submission" date="2024-10" db="EMBL/GenBank/DDBJ databases">
        <title>Updated reference genomes for cyclostephanoid diatoms.</title>
        <authorList>
            <person name="Roberts W.R."/>
            <person name="Alverson A.J."/>
        </authorList>
    </citation>
    <scope>NUCLEOTIDE SEQUENCE [LARGE SCALE GENOMIC DNA]</scope>
    <source>
        <strain evidence="10 11">AJA010-31</strain>
    </source>
</reference>
<evidence type="ECO:0000256" key="7">
    <source>
        <dbReference type="ARBA" id="ARBA00023128"/>
    </source>
</evidence>
<comment type="similarity">
    <text evidence="2">Belongs to the TIM16/PAM16 family.</text>
</comment>
<evidence type="ECO:0000313" key="11">
    <source>
        <dbReference type="Proteomes" id="UP001530400"/>
    </source>
</evidence>
<keyword evidence="11" id="KW-1185">Reference proteome</keyword>
<sequence length="195" mass="21347">MTGPSLIHKTTTTHYEPSQPTLVHFDGIDTSVAAVALIAQPNISTHISTHQNMALGPLGRVIAQGILLGVTILARALPAAYASALQNARKTGADKAAEEAARKGASFLGKARISKDEALHVLNLTEGEATVEAIQKQYERYFEANKVENGGSFYLQSKVYRAKELLDEYVAEKNKERQDEWREGQKKKGEEGKEK</sequence>
<keyword evidence="6" id="KW-0811">Translocation</keyword>
<dbReference type="GO" id="GO:0005743">
    <property type="term" value="C:mitochondrial inner membrane"/>
    <property type="evidence" value="ECO:0007669"/>
    <property type="project" value="UniProtKB-SubCell"/>
</dbReference>
<feature type="region of interest" description="Disordered" evidence="9">
    <location>
        <begin position="173"/>
        <end position="195"/>
    </location>
</feature>
<evidence type="ECO:0008006" key="12">
    <source>
        <dbReference type="Google" id="ProtNLM"/>
    </source>
</evidence>
<protein>
    <recommendedName>
        <fullName evidence="12">Mitochondrial import inner membrane translocase subunit tim16</fullName>
    </recommendedName>
</protein>
<dbReference type="Gene3D" id="1.10.287.110">
    <property type="entry name" value="DnaJ domain"/>
    <property type="match status" value="1"/>
</dbReference>
<evidence type="ECO:0000256" key="6">
    <source>
        <dbReference type="ARBA" id="ARBA00023010"/>
    </source>
</evidence>
<keyword evidence="5" id="KW-0653">Protein transport</keyword>
<dbReference type="GO" id="GO:0015031">
    <property type="term" value="P:protein transport"/>
    <property type="evidence" value="ECO:0007669"/>
    <property type="project" value="UniProtKB-KW"/>
</dbReference>
<evidence type="ECO:0000256" key="5">
    <source>
        <dbReference type="ARBA" id="ARBA00022927"/>
    </source>
</evidence>
<dbReference type="InterPro" id="IPR005341">
    <property type="entry name" value="Tim16"/>
</dbReference>
<keyword evidence="8" id="KW-0472">Membrane</keyword>
<evidence type="ECO:0000256" key="4">
    <source>
        <dbReference type="ARBA" id="ARBA00022792"/>
    </source>
</evidence>
<name>A0ABD3QJ47_9STRA</name>
<dbReference type="AlphaFoldDB" id="A0ABD3QJ47"/>
<evidence type="ECO:0000256" key="8">
    <source>
        <dbReference type="ARBA" id="ARBA00023136"/>
    </source>
</evidence>
<keyword evidence="7" id="KW-0496">Mitochondrion</keyword>
<organism evidence="10 11">
    <name type="scientific">Cyclotella atomus</name>
    <dbReference type="NCBI Taxonomy" id="382360"/>
    <lineage>
        <taxon>Eukaryota</taxon>
        <taxon>Sar</taxon>
        <taxon>Stramenopiles</taxon>
        <taxon>Ochrophyta</taxon>
        <taxon>Bacillariophyta</taxon>
        <taxon>Coscinodiscophyceae</taxon>
        <taxon>Thalassiosirophycidae</taxon>
        <taxon>Stephanodiscales</taxon>
        <taxon>Stephanodiscaceae</taxon>
        <taxon>Cyclotella</taxon>
    </lineage>
</organism>
<comment type="caution">
    <text evidence="10">The sequence shown here is derived from an EMBL/GenBank/DDBJ whole genome shotgun (WGS) entry which is preliminary data.</text>
</comment>
<evidence type="ECO:0000256" key="3">
    <source>
        <dbReference type="ARBA" id="ARBA00022448"/>
    </source>
</evidence>
<dbReference type="FunFam" id="1.10.287.110:FF:000006">
    <property type="entry name" value="Import inner membrane translocase subunit TIM16"/>
    <property type="match status" value="1"/>
</dbReference>
<dbReference type="PANTHER" id="PTHR12388:SF0">
    <property type="entry name" value="MITOCHONDRIAL IMPORT INNER MEMBRANE TRANSLOCASE SUBUNIT TIM16"/>
    <property type="match status" value="1"/>
</dbReference>
<dbReference type="EMBL" id="JALLPJ020000175">
    <property type="protein sequence ID" value="KAL3799861.1"/>
    <property type="molecule type" value="Genomic_DNA"/>
</dbReference>
<keyword evidence="4" id="KW-0999">Mitochondrion inner membrane</keyword>
<proteinExistence type="inferred from homology"/>
<dbReference type="Proteomes" id="UP001530400">
    <property type="component" value="Unassembled WGS sequence"/>
</dbReference>
<accession>A0ABD3QJ47</accession>
<evidence type="ECO:0000256" key="2">
    <source>
        <dbReference type="ARBA" id="ARBA00008817"/>
    </source>
</evidence>
<evidence type="ECO:0000256" key="1">
    <source>
        <dbReference type="ARBA" id="ARBA00004637"/>
    </source>
</evidence>
<keyword evidence="3" id="KW-0813">Transport</keyword>
<dbReference type="PANTHER" id="PTHR12388">
    <property type="entry name" value="MITOCHONDRIA ASSOCIATED GRANULOCYTE MACROPHAGE CSF SIGNALING MOLECULE"/>
    <property type="match status" value="1"/>
</dbReference>